<protein>
    <submittedName>
        <fullName evidence="2">Periplasmic aromatic amino acid aminotransferase beta</fullName>
        <ecNumber evidence="2">2.6.1.57</ecNumber>
    </submittedName>
</protein>
<keyword evidence="2" id="KW-0032">Aminotransferase</keyword>
<dbReference type="EC" id="2.6.1.57" evidence="2"/>
<proteinExistence type="predicted"/>
<evidence type="ECO:0000313" key="2">
    <source>
        <dbReference type="EMBL" id="CAA9384584.1"/>
    </source>
</evidence>
<keyword evidence="2" id="KW-0808">Transferase</keyword>
<feature type="compositionally biased region" description="Low complexity" evidence="1">
    <location>
        <begin position="60"/>
        <end position="79"/>
    </location>
</feature>
<organism evidence="2">
    <name type="scientific">uncultured Rubellimicrobium sp</name>
    <dbReference type="NCBI Taxonomy" id="543078"/>
    <lineage>
        <taxon>Bacteria</taxon>
        <taxon>Pseudomonadati</taxon>
        <taxon>Pseudomonadota</taxon>
        <taxon>Alphaproteobacteria</taxon>
        <taxon>Rhodobacterales</taxon>
        <taxon>Roseobacteraceae</taxon>
        <taxon>Rubellimicrobium</taxon>
        <taxon>environmental samples</taxon>
    </lineage>
</organism>
<accession>A0A6J4NGM1</accession>
<evidence type="ECO:0000256" key="1">
    <source>
        <dbReference type="SAM" id="MobiDB-lite"/>
    </source>
</evidence>
<gene>
    <name evidence="2" type="ORF">AVDCRST_MAG15-85</name>
</gene>
<feature type="compositionally biased region" description="Basic and acidic residues" evidence="1">
    <location>
        <begin position="80"/>
        <end position="102"/>
    </location>
</feature>
<feature type="non-terminal residue" evidence="2">
    <location>
        <position position="1"/>
    </location>
</feature>
<feature type="region of interest" description="Disordered" evidence="1">
    <location>
        <begin position="1"/>
        <end position="22"/>
    </location>
</feature>
<dbReference type="GO" id="GO:0008483">
    <property type="term" value="F:transaminase activity"/>
    <property type="evidence" value="ECO:0007669"/>
    <property type="project" value="UniProtKB-KW"/>
</dbReference>
<feature type="non-terminal residue" evidence="2">
    <location>
        <position position="108"/>
    </location>
</feature>
<feature type="compositionally biased region" description="Low complexity" evidence="1">
    <location>
        <begin position="1"/>
        <end position="18"/>
    </location>
</feature>
<dbReference type="AlphaFoldDB" id="A0A6J4NGM1"/>
<feature type="region of interest" description="Disordered" evidence="1">
    <location>
        <begin position="34"/>
        <end position="108"/>
    </location>
</feature>
<reference evidence="2" key="1">
    <citation type="submission" date="2020-02" db="EMBL/GenBank/DDBJ databases">
        <authorList>
            <person name="Meier V. D."/>
        </authorList>
    </citation>
    <scope>NUCLEOTIDE SEQUENCE</scope>
    <source>
        <strain evidence="2">AVDCRST_MAG15</strain>
    </source>
</reference>
<name>A0A6J4NGM1_9RHOB</name>
<dbReference type="EMBL" id="CADCUU010000019">
    <property type="protein sequence ID" value="CAA9384584.1"/>
    <property type="molecule type" value="Genomic_DNA"/>
</dbReference>
<sequence length="108" mass="11600">ARGARGPRPGEARAAAQRRGAHVHAEVVRVGGLHGRAVGRQLPDGRHQARPQAVRRRVPQAGRAGRPALPAAQDAAARLGGHDGRDARRDRRLPPRAGDARTHGRRRL</sequence>